<comment type="caution">
    <text evidence="1">The sequence shown here is derived from an EMBL/GenBank/DDBJ whole genome shotgun (WGS) entry which is preliminary data.</text>
</comment>
<dbReference type="RefSeq" id="WP_003377159.1">
    <property type="nucleotide sequence ID" value="NZ_ACSJ01000008.1"/>
</dbReference>
<name>A0A9P2LKH3_CLOBO</name>
<dbReference type="EMBL" id="ACSJ01000008">
    <property type="protein sequence ID" value="EES90503.1"/>
    <property type="molecule type" value="Genomic_DNA"/>
</dbReference>
<evidence type="ECO:0000313" key="1">
    <source>
        <dbReference type="EMBL" id="EES90503.1"/>
    </source>
</evidence>
<evidence type="ECO:0000313" key="2">
    <source>
        <dbReference type="Proteomes" id="UP000006160"/>
    </source>
</evidence>
<reference evidence="1 2" key="1">
    <citation type="submission" date="2009-10" db="EMBL/GenBank/DDBJ databases">
        <authorList>
            <person name="Shrivastava S."/>
            <person name="Brinkac L.B."/>
            <person name="Brown J.L."/>
            <person name="Bruce D.B."/>
            <person name="Detter C."/>
            <person name="Green L.D."/>
            <person name="Munk C.A."/>
            <person name="Rogers Y.C."/>
            <person name="Tapia R."/>
            <person name="Saunders E.S."/>
            <person name="Sims D.R."/>
            <person name="Smith L.A."/>
            <person name="Smith T.J."/>
            <person name="Sutton G."/>
            <person name="Brettin T."/>
        </authorList>
    </citation>
    <scope>NUCLEOTIDE SEQUENCE [LARGE SCALE GENOMIC DNA]</scope>
    <source>
        <strain evidence="2">D str. 1873</strain>
    </source>
</reference>
<proteinExistence type="predicted"/>
<accession>A0A9P2LKH3</accession>
<gene>
    <name evidence="1" type="ORF">CLG_B2002</name>
</gene>
<organism evidence="1 2">
    <name type="scientific">Clostridium botulinum D str. 1873</name>
    <dbReference type="NCBI Taxonomy" id="592027"/>
    <lineage>
        <taxon>Bacteria</taxon>
        <taxon>Bacillati</taxon>
        <taxon>Bacillota</taxon>
        <taxon>Clostridia</taxon>
        <taxon>Eubacteriales</taxon>
        <taxon>Clostridiaceae</taxon>
        <taxon>Clostridium</taxon>
    </lineage>
</organism>
<dbReference type="Proteomes" id="UP000006160">
    <property type="component" value="Unassembled WGS sequence"/>
</dbReference>
<dbReference type="AlphaFoldDB" id="A0A9P2LKH3"/>
<protein>
    <submittedName>
        <fullName evidence="1">Uncharacterized protein</fullName>
    </submittedName>
</protein>
<sequence>MAVIQNNCLRCLEYKNSTCNGTASDCMCKKCPRNLGECLITKYCRETESVLYPNDGYDY</sequence>